<dbReference type="OrthoDB" id="415043at2759"/>
<reference evidence="2 3" key="1">
    <citation type="submission" date="2016-02" db="EMBL/GenBank/DDBJ databases">
        <title>Genome analysis of coral dinoflagellate symbionts highlights evolutionary adaptations to a symbiotic lifestyle.</title>
        <authorList>
            <person name="Aranda M."/>
            <person name="Li Y."/>
            <person name="Liew Y.J."/>
            <person name="Baumgarten S."/>
            <person name="Simakov O."/>
            <person name="Wilson M."/>
            <person name="Piel J."/>
            <person name="Ashoor H."/>
            <person name="Bougouffa S."/>
            <person name="Bajic V.B."/>
            <person name="Ryu T."/>
            <person name="Ravasi T."/>
            <person name="Bayer T."/>
            <person name="Micklem G."/>
            <person name="Kim H."/>
            <person name="Bhak J."/>
            <person name="Lajeunesse T.C."/>
            <person name="Voolstra C.R."/>
        </authorList>
    </citation>
    <scope>NUCLEOTIDE SEQUENCE [LARGE SCALE GENOMIC DNA]</scope>
    <source>
        <strain evidence="2 3">CCMP2467</strain>
    </source>
</reference>
<evidence type="ECO:0000313" key="3">
    <source>
        <dbReference type="Proteomes" id="UP000186817"/>
    </source>
</evidence>
<organism evidence="2 3">
    <name type="scientific">Symbiodinium microadriaticum</name>
    <name type="common">Dinoflagellate</name>
    <name type="synonym">Zooxanthella microadriatica</name>
    <dbReference type="NCBI Taxonomy" id="2951"/>
    <lineage>
        <taxon>Eukaryota</taxon>
        <taxon>Sar</taxon>
        <taxon>Alveolata</taxon>
        <taxon>Dinophyceae</taxon>
        <taxon>Suessiales</taxon>
        <taxon>Symbiodiniaceae</taxon>
        <taxon>Symbiodinium</taxon>
    </lineage>
</organism>
<evidence type="ECO:0000256" key="1">
    <source>
        <dbReference type="SAM" id="SignalP"/>
    </source>
</evidence>
<sequence>MSALLLLVLWPCVTGIFTSTCENVDVHENFSLEESEIVLRSEVPGEVYFREDSSLQGLTIDFLGRGFEVSSMMNGTFAIGFNLVTSGAPERHGLWSAACLGLAAATRESMALPLVLFCLPGAVALDCQARAWVMIRITYPPGFPTDGITLTGDLVIGAEDPAPKRTEPGTYRCDACPALTTVILEPLDRWACHQGCEPSTDPEVETDAATMRFQGMVSGAGDGYWYVARTDGRNFSFLVPLFCGDRVIKVTWWNFSGALVLVYRVRTTGCALDFLFHLDWDAELRGHRDLDLHLLKAPGCWMRDTFWHNMVPAWGGKLRFGSVDSVKLVTTMDGTTGEVDVSDRDYELTLSTFCPGMDLWETLEVLLENTTVDILPDQPNCLMYCGALTLQKRQCEEPLEQCALLAALRRSSA</sequence>
<dbReference type="Proteomes" id="UP000186817">
    <property type="component" value="Unassembled WGS sequence"/>
</dbReference>
<comment type="caution">
    <text evidence="2">The sequence shown here is derived from an EMBL/GenBank/DDBJ whole genome shotgun (WGS) entry which is preliminary data.</text>
</comment>
<keyword evidence="1" id="KW-0732">Signal</keyword>
<name>A0A1Q9C5C5_SYMMI</name>
<dbReference type="AlphaFoldDB" id="A0A1Q9C5C5"/>
<proteinExistence type="predicted"/>
<gene>
    <name evidence="2" type="ORF">AK812_SmicGene41747</name>
</gene>
<feature type="signal peptide" evidence="1">
    <location>
        <begin position="1"/>
        <end position="15"/>
    </location>
</feature>
<evidence type="ECO:0000313" key="2">
    <source>
        <dbReference type="EMBL" id="OLP78120.1"/>
    </source>
</evidence>
<protein>
    <submittedName>
        <fullName evidence="2">Uncharacterized protein</fullName>
    </submittedName>
</protein>
<accession>A0A1Q9C5C5</accession>
<feature type="chain" id="PRO_5012548160" evidence="1">
    <location>
        <begin position="16"/>
        <end position="413"/>
    </location>
</feature>
<keyword evidence="3" id="KW-1185">Reference proteome</keyword>
<dbReference type="EMBL" id="LSRX01001659">
    <property type="protein sequence ID" value="OLP78120.1"/>
    <property type="molecule type" value="Genomic_DNA"/>
</dbReference>